<feature type="binding site" evidence="11">
    <location>
        <position position="108"/>
    </location>
    <ligand>
        <name>[4Fe-4S] cluster</name>
        <dbReference type="ChEBI" id="CHEBI:49883"/>
        <note>4Fe-4S-S-AdoMet</note>
    </ligand>
</feature>
<feature type="domain" description="Radical SAM core" evidence="13">
    <location>
        <begin position="87"/>
        <end position="301"/>
    </location>
</feature>
<keyword evidence="5" id="KW-0949">S-adenosyl-L-methionine</keyword>
<comment type="similarity">
    <text evidence="3">Belongs to the radical SAM superfamily. KamA family.</text>
</comment>
<evidence type="ECO:0000313" key="14">
    <source>
        <dbReference type="EMBL" id="NIK88531.1"/>
    </source>
</evidence>
<proteinExistence type="inferred from homology"/>
<dbReference type="PIRSF" id="PIRSF004911">
    <property type="entry name" value="DUF160"/>
    <property type="match status" value="1"/>
</dbReference>
<evidence type="ECO:0000259" key="13">
    <source>
        <dbReference type="PROSITE" id="PS51918"/>
    </source>
</evidence>
<dbReference type="GO" id="GO:0050066">
    <property type="term" value="F:L-lysine 2,3-aminomutase activity"/>
    <property type="evidence" value="ECO:0007669"/>
    <property type="project" value="UniProtKB-EC"/>
</dbReference>
<feature type="binding site" evidence="11">
    <location>
        <position position="105"/>
    </location>
    <ligand>
        <name>[4Fe-4S] cluster</name>
        <dbReference type="ChEBI" id="CHEBI:49883"/>
        <note>4Fe-4S-S-AdoMet</note>
    </ligand>
</feature>
<keyword evidence="8" id="KW-0408">Iron</keyword>
<dbReference type="GO" id="GO:0046872">
    <property type="term" value="F:metal ion binding"/>
    <property type="evidence" value="ECO:0007669"/>
    <property type="project" value="UniProtKB-KW"/>
</dbReference>
<keyword evidence="9 11" id="KW-0411">Iron-sulfur</keyword>
<dbReference type="InterPro" id="IPR003739">
    <property type="entry name" value="Lys_aminomutase/Glu_NH3_mut"/>
</dbReference>
<evidence type="ECO:0000256" key="11">
    <source>
        <dbReference type="PIRSR" id="PIRSR004911-1"/>
    </source>
</evidence>
<dbReference type="Gene3D" id="3.20.20.70">
    <property type="entry name" value="Aldolase class I"/>
    <property type="match status" value="1"/>
</dbReference>
<gene>
    <name evidence="14" type="ORF">FHS83_001849</name>
</gene>
<comment type="cofactor">
    <cofactor evidence="2">
        <name>[4Fe-4S] cluster</name>
        <dbReference type="ChEBI" id="CHEBI:49883"/>
    </cofactor>
</comment>
<dbReference type="EC" id="5.4.3.2" evidence="14"/>
<comment type="caution">
    <text evidence="14">The sequence shown here is derived from an EMBL/GenBank/DDBJ whole genome shotgun (WGS) entry which is preliminary data.</text>
</comment>
<dbReference type="Proteomes" id="UP000570514">
    <property type="component" value="Unassembled WGS sequence"/>
</dbReference>
<evidence type="ECO:0000256" key="4">
    <source>
        <dbReference type="ARBA" id="ARBA00022485"/>
    </source>
</evidence>
<dbReference type="InterPro" id="IPR058240">
    <property type="entry name" value="rSAM_sf"/>
</dbReference>
<evidence type="ECO:0000256" key="6">
    <source>
        <dbReference type="ARBA" id="ARBA00022723"/>
    </source>
</evidence>
<dbReference type="AlphaFoldDB" id="A0A846MZK3"/>
<keyword evidence="15" id="KW-1185">Reference proteome</keyword>
<dbReference type="SUPFAM" id="SSF102114">
    <property type="entry name" value="Radical SAM enzymes"/>
    <property type="match status" value="1"/>
</dbReference>
<evidence type="ECO:0000256" key="9">
    <source>
        <dbReference type="ARBA" id="ARBA00023014"/>
    </source>
</evidence>
<keyword evidence="7 12" id="KW-0663">Pyridoxal phosphate</keyword>
<accession>A0A846MZK3</accession>
<dbReference type="NCBIfam" id="TIGR00238">
    <property type="entry name" value="KamA family radical SAM protein"/>
    <property type="match status" value="1"/>
</dbReference>
<dbReference type="GO" id="GO:0051539">
    <property type="term" value="F:4 iron, 4 sulfur cluster binding"/>
    <property type="evidence" value="ECO:0007669"/>
    <property type="project" value="UniProtKB-KW"/>
</dbReference>
<evidence type="ECO:0000256" key="10">
    <source>
        <dbReference type="ARBA" id="ARBA00023235"/>
    </source>
</evidence>
<sequence>MTDVKSIYTLAEAGLIAEDRLAGLEPVAERYAVSLTEAVVGLIDRQDPFDPIARQFVPSEEELLCTDEEMGDPIGDDTHSPAPGIVHRHRDRVLFKLVHSCPVYCRFCFRREMVGPGGDTALLPETFDKALSYIRSHGEIWEVVLTGGDPFVLAPRRIAKVGQELGSIPHVKMLRWHTRVPVVDPAAITDEMIAALHAPGAATVIAVHVNHPRELSEEARRAIAKLIDAGIPVVSQTVLLRGVNDEISTMEALMRAFLECRIKPYYLHHPDLAPGTSHFRVSIDEGLTLMRALRARLSGMAIPTYVLDIPGGFAKVPLESRDVEKTDGGWKIRDHEGRWHPYPPIFD</sequence>
<dbReference type="InterPro" id="IPR013785">
    <property type="entry name" value="Aldolase_TIM"/>
</dbReference>
<dbReference type="InterPro" id="IPR022447">
    <property type="entry name" value="Lys_aminomutase-rel"/>
</dbReference>
<evidence type="ECO:0000256" key="12">
    <source>
        <dbReference type="PIRSR" id="PIRSR603739-50"/>
    </source>
</evidence>
<evidence type="ECO:0000256" key="1">
    <source>
        <dbReference type="ARBA" id="ARBA00001933"/>
    </source>
</evidence>
<protein>
    <submittedName>
        <fullName evidence="14">Lysine 2,3-aminomutase</fullName>
        <ecNumber evidence="14">5.4.3.2</ecNumber>
    </submittedName>
</protein>
<dbReference type="EMBL" id="JAASRM010000001">
    <property type="protein sequence ID" value="NIK88531.1"/>
    <property type="molecule type" value="Genomic_DNA"/>
</dbReference>
<feature type="modified residue" description="N6-(pyridoxal phosphate)lysine" evidence="12">
    <location>
        <position position="315"/>
    </location>
</feature>
<evidence type="ECO:0000256" key="2">
    <source>
        <dbReference type="ARBA" id="ARBA00001966"/>
    </source>
</evidence>
<dbReference type="PANTHER" id="PTHR30538">
    <property type="entry name" value="LYSINE 2,3-AMINOMUTASE-RELATED"/>
    <property type="match status" value="1"/>
</dbReference>
<reference evidence="14 15" key="1">
    <citation type="submission" date="2020-03" db="EMBL/GenBank/DDBJ databases">
        <title>Genomic Encyclopedia of Type Strains, Phase IV (KMG-IV): sequencing the most valuable type-strain genomes for metagenomic binning, comparative biology and taxonomic classification.</title>
        <authorList>
            <person name="Goeker M."/>
        </authorList>
    </citation>
    <scope>NUCLEOTIDE SEQUENCE [LARGE SCALE GENOMIC DNA]</scope>
    <source>
        <strain evidence="14 15">DSM 19867</strain>
    </source>
</reference>
<dbReference type="PROSITE" id="PS51918">
    <property type="entry name" value="RADICAL_SAM"/>
    <property type="match status" value="1"/>
</dbReference>
<keyword evidence="4 11" id="KW-0004">4Fe-4S</keyword>
<evidence type="ECO:0000256" key="7">
    <source>
        <dbReference type="ARBA" id="ARBA00022898"/>
    </source>
</evidence>
<dbReference type="CDD" id="cd01335">
    <property type="entry name" value="Radical_SAM"/>
    <property type="match status" value="1"/>
</dbReference>
<feature type="binding site" evidence="11">
    <location>
        <position position="101"/>
    </location>
    <ligand>
        <name>[4Fe-4S] cluster</name>
        <dbReference type="ChEBI" id="CHEBI:49883"/>
        <note>4Fe-4S-S-AdoMet</note>
    </ligand>
</feature>
<dbReference type="InterPro" id="IPR007197">
    <property type="entry name" value="rSAM"/>
</dbReference>
<dbReference type="SFLD" id="SFLDS00029">
    <property type="entry name" value="Radical_SAM"/>
    <property type="match status" value="1"/>
</dbReference>
<evidence type="ECO:0000256" key="3">
    <source>
        <dbReference type="ARBA" id="ARBA00008703"/>
    </source>
</evidence>
<organism evidence="14 15">
    <name type="scientific">Rhizomicrobium palustre</name>
    <dbReference type="NCBI Taxonomy" id="189966"/>
    <lineage>
        <taxon>Bacteria</taxon>
        <taxon>Pseudomonadati</taxon>
        <taxon>Pseudomonadota</taxon>
        <taxon>Alphaproteobacteria</taxon>
        <taxon>Micropepsales</taxon>
        <taxon>Micropepsaceae</taxon>
        <taxon>Rhizomicrobium</taxon>
    </lineage>
</organism>
<dbReference type="PANTHER" id="PTHR30538:SF1">
    <property type="entry name" value="L-LYSINE 2,3-AMINOMUTASE"/>
    <property type="match status" value="1"/>
</dbReference>
<evidence type="ECO:0000313" key="15">
    <source>
        <dbReference type="Proteomes" id="UP000570514"/>
    </source>
</evidence>
<dbReference type="Pfam" id="PF04055">
    <property type="entry name" value="Radical_SAM"/>
    <property type="match status" value="1"/>
</dbReference>
<dbReference type="RefSeq" id="WP_167082702.1">
    <property type="nucleotide sequence ID" value="NZ_BAAADC010000001.1"/>
</dbReference>
<evidence type="ECO:0000256" key="8">
    <source>
        <dbReference type="ARBA" id="ARBA00023004"/>
    </source>
</evidence>
<comment type="cofactor">
    <cofactor evidence="1 12">
        <name>pyridoxal 5'-phosphate</name>
        <dbReference type="ChEBI" id="CHEBI:597326"/>
    </cofactor>
</comment>
<name>A0A846MZK3_9PROT</name>
<keyword evidence="6 11" id="KW-0479">Metal-binding</keyword>
<evidence type="ECO:0000256" key="5">
    <source>
        <dbReference type="ARBA" id="ARBA00022691"/>
    </source>
</evidence>
<keyword evidence="10 14" id="KW-0413">Isomerase</keyword>
<dbReference type="NCBIfam" id="TIGR03822">
    <property type="entry name" value="AblA_like_2"/>
    <property type="match status" value="1"/>
</dbReference>